<comment type="subcellular location">
    <subcellularLocation>
        <location evidence="3">Membrane</location>
        <topology evidence="3">Multi-pass membrane protein</topology>
    </subcellularLocation>
</comment>
<evidence type="ECO:0000256" key="6">
    <source>
        <dbReference type="ARBA" id="ARBA00022723"/>
    </source>
</evidence>
<dbReference type="PANTHER" id="PTHR45627">
    <property type="entry name" value="ADENYLATE CYCLASE TYPE 1"/>
    <property type="match status" value="1"/>
</dbReference>
<keyword evidence="7" id="KW-0547">Nucleotide-binding</keyword>
<dbReference type="GO" id="GO:0005524">
    <property type="term" value="F:ATP binding"/>
    <property type="evidence" value="ECO:0007669"/>
    <property type="project" value="UniProtKB-KW"/>
</dbReference>
<dbReference type="CDD" id="cd07302">
    <property type="entry name" value="CHD"/>
    <property type="match status" value="2"/>
</dbReference>
<dbReference type="Gene3D" id="3.30.70.1230">
    <property type="entry name" value="Nucleotide cyclase"/>
    <property type="match status" value="2"/>
</dbReference>
<evidence type="ECO:0000313" key="18">
    <source>
        <dbReference type="Proteomes" id="UP000677054"/>
    </source>
</evidence>
<dbReference type="FunFam" id="3.30.70.1230:FF:000024">
    <property type="entry name" value="ACXA, isoform A"/>
    <property type="match status" value="1"/>
</dbReference>
<comment type="cofactor">
    <cofactor evidence="2">
        <name>Mg(2+)</name>
        <dbReference type="ChEBI" id="CHEBI:18420"/>
    </cofactor>
</comment>
<feature type="transmembrane region" description="Helical" evidence="15">
    <location>
        <begin position="658"/>
        <end position="677"/>
    </location>
</feature>
<dbReference type="PROSITE" id="PS50125">
    <property type="entry name" value="GUANYLATE_CYCLASE_2"/>
    <property type="match status" value="2"/>
</dbReference>
<dbReference type="InterPro" id="IPR032628">
    <property type="entry name" value="AC_N"/>
</dbReference>
<feature type="transmembrane region" description="Helical" evidence="15">
    <location>
        <begin position="602"/>
        <end position="621"/>
    </location>
</feature>
<evidence type="ECO:0000256" key="2">
    <source>
        <dbReference type="ARBA" id="ARBA00001946"/>
    </source>
</evidence>
<accession>A0A7R8XBJ9</accession>
<keyword evidence="10 15" id="KW-1133">Transmembrane helix</keyword>
<evidence type="ECO:0000256" key="12">
    <source>
        <dbReference type="ARBA" id="ARBA00023136"/>
    </source>
</evidence>
<organism evidence="17">
    <name type="scientific">Darwinula stevensoni</name>
    <dbReference type="NCBI Taxonomy" id="69355"/>
    <lineage>
        <taxon>Eukaryota</taxon>
        <taxon>Metazoa</taxon>
        <taxon>Ecdysozoa</taxon>
        <taxon>Arthropoda</taxon>
        <taxon>Crustacea</taxon>
        <taxon>Oligostraca</taxon>
        <taxon>Ostracoda</taxon>
        <taxon>Podocopa</taxon>
        <taxon>Podocopida</taxon>
        <taxon>Darwinulocopina</taxon>
        <taxon>Darwinuloidea</taxon>
        <taxon>Darwinulidae</taxon>
        <taxon>Darwinula</taxon>
    </lineage>
</organism>
<gene>
    <name evidence="17" type="ORF">DSTB1V02_LOCUS4047</name>
</gene>
<dbReference type="InterPro" id="IPR029787">
    <property type="entry name" value="Nucleotide_cyclase"/>
</dbReference>
<keyword evidence="8" id="KW-0067">ATP-binding</keyword>
<dbReference type="EMBL" id="CAJPEV010000571">
    <property type="protein sequence ID" value="CAG0886555.1"/>
    <property type="molecule type" value="Genomic_DNA"/>
</dbReference>
<dbReference type="SUPFAM" id="SSF55073">
    <property type="entry name" value="Nucleotide cyclase"/>
    <property type="match status" value="2"/>
</dbReference>
<dbReference type="GO" id="GO:0035556">
    <property type="term" value="P:intracellular signal transduction"/>
    <property type="evidence" value="ECO:0007669"/>
    <property type="project" value="InterPro"/>
</dbReference>
<dbReference type="GO" id="GO:0006171">
    <property type="term" value="P:cAMP biosynthetic process"/>
    <property type="evidence" value="ECO:0007669"/>
    <property type="project" value="UniProtKB-KW"/>
</dbReference>
<evidence type="ECO:0000256" key="4">
    <source>
        <dbReference type="ARBA" id="ARBA00012201"/>
    </source>
</evidence>
<feature type="transmembrane region" description="Helical" evidence="15">
    <location>
        <begin position="197"/>
        <end position="215"/>
    </location>
</feature>
<evidence type="ECO:0000313" key="17">
    <source>
        <dbReference type="EMBL" id="CAD7244145.1"/>
    </source>
</evidence>
<evidence type="ECO:0000256" key="13">
    <source>
        <dbReference type="ARBA" id="ARBA00023239"/>
    </source>
</evidence>
<evidence type="ECO:0000256" key="1">
    <source>
        <dbReference type="ARBA" id="ARBA00001593"/>
    </source>
</evidence>
<comment type="similarity">
    <text evidence="14">Belongs to the adenylyl cyclase class-4/guanylyl cyclase family.</text>
</comment>
<dbReference type="GO" id="GO:0046872">
    <property type="term" value="F:metal ion binding"/>
    <property type="evidence" value="ECO:0007669"/>
    <property type="project" value="UniProtKB-KW"/>
</dbReference>
<evidence type="ECO:0000256" key="3">
    <source>
        <dbReference type="ARBA" id="ARBA00004141"/>
    </source>
</evidence>
<feature type="transmembrane region" description="Helical" evidence="15">
    <location>
        <begin position="227"/>
        <end position="247"/>
    </location>
</feature>
<feature type="transmembrane region" description="Helical" evidence="15">
    <location>
        <begin position="173"/>
        <end position="190"/>
    </location>
</feature>
<dbReference type="EMBL" id="LR900088">
    <property type="protein sequence ID" value="CAD7244145.1"/>
    <property type="molecule type" value="Genomic_DNA"/>
</dbReference>
<feature type="transmembrane region" description="Helical" evidence="15">
    <location>
        <begin position="750"/>
        <end position="767"/>
    </location>
</feature>
<name>A0A7R8XBJ9_9CRUS</name>
<keyword evidence="13 14" id="KW-0456">Lyase</keyword>
<keyword evidence="9" id="KW-0460">Magnesium</keyword>
<sequence>MKKSATGLELVIVPELVDENRTDHIDDAISALYNERNWSLLQLRKICRTKSGLETLYQKYQIRLRHSYFIVYLFIQALLSALTITVECAAHSMEDVMDIVLTHGIVLTVCFALLIVIYDEKFFLQSPPSGPNLYEDRLRSTWVPKASTVVVFVPLLAMQIITAIKYANDGEFTTHWDSSFYLVLVCYIFFPLKMSVNAVLALLVSLVPVVTSIYVEASNESGGKARRVIADALVIVAGNGVGLYFCFMTEIAFRRSFLDKRASIVAKCKREYEEKTEEHLLSSIIPETMVKELRKSLREAVLMRERNKDYSILPILPSLSMKPFANVFAQYHENVSILYADIVNFTPLTASMNEEDLVRLLNDLFGKFDEAVKEFNCLRIKLLGDCYYCVSGIPESTDKHAWNCVNAGMKMIAVIREVRQKWDGIDVDMRIGIHSGSVYSCILGISKWQFDIWSTDAKIANHLEQAGRPGCVHISRATQRALGKNHGFYFETGRKDSYLKEKGVQTFFIPLSQNRFITLEERFAIQKESTKRLSLQTPQWLKPEGIQPYFVTFRDLKLEWDFIRQPDMLIKYPVLAATILIFLLGIIVLISQTKKTEVMTTWGVTLLIMLAITFWAWIGSIHAKWQRRKNSGERQESSTWKKMEKVPRRLVVSPRIRIALFLVSAASAILVATISLVDECPVIADSVKCSYRRSLTQEFALVLSTIFIFYRMHFLLKLGGMVVTLCIYGILGQKFFFDGLRWDAETRTRLLPQLHYLFVIFLFFHFIDRQSEYLFKLDYKWEKSLEEEQKEAKLTRSVNRSLIFNILPSHLAERYLNPEHEDELYHERYSSAAVMFATILDFSSEEEVDSAGKREEPWTAHPPGAEMKNALTFLNSIISDFDEVRSSCEDEECIRILLLRLSTTWPQANPYVKASEPRYRLENVLCFSSLPIPAQLLFSPFKKVQKIKLIGTTYMAAVGLEPGKERPVDPDMYDVDPAAAALNSSTMVAFAVTLIDRLQQFNRDGNQNLSLRIGNRKRAIEVRATNDRWVDDDVFAGIACGPLVAGVVGAEKPLYDIWGDTVNMASRLESTGERWKIHIMEDVNNYLRQQDIGCVYRGLTKIKGKGHPLPTYFVDLDRFRKKGPAPIDTDDLDDSGSSGHLPVDIKDSIAKYLHQTSLDMNSLYEIFDPDGNNVVNHEHPSRDG</sequence>
<dbReference type="EC" id="4.6.1.1" evidence="4"/>
<evidence type="ECO:0000256" key="9">
    <source>
        <dbReference type="ARBA" id="ARBA00022842"/>
    </source>
</evidence>
<dbReference type="InterPro" id="IPR001054">
    <property type="entry name" value="A/G_cyclase"/>
</dbReference>
<dbReference type="SMART" id="SM00044">
    <property type="entry name" value="CYCc"/>
    <property type="match status" value="2"/>
</dbReference>
<keyword evidence="12 15" id="KW-0472">Membrane</keyword>
<keyword evidence="11" id="KW-0115">cAMP biosynthesis</keyword>
<evidence type="ECO:0000259" key="16">
    <source>
        <dbReference type="PROSITE" id="PS50125"/>
    </source>
</evidence>
<feature type="transmembrane region" description="Helical" evidence="15">
    <location>
        <begin position="69"/>
        <end position="93"/>
    </location>
</feature>
<dbReference type="Pfam" id="PF00211">
    <property type="entry name" value="Guanylate_cyc"/>
    <property type="match status" value="2"/>
</dbReference>
<evidence type="ECO:0000256" key="11">
    <source>
        <dbReference type="ARBA" id="ARBA00022998"/>
    </source>
</evidence>
<dbReference type="GO" id="GO:0007189">
    <property type="term" value="P:adenylate cyclase-activating G protein-coupled receptor signaling pathway"/>
    <property type="evidence" value="ECO:0007669"/>
    <property type="project" value="TreeGrafter"/>
</dbReference>
<keyword evidence="18" id="KW-1185">Reference proteome</keyword>
<feature type="domain" description="Guanylate cyclase" evidence="16">
    <location>
        <begin position="946"/>
        <end position="1069"/>
    </location>
</feature>
<feature type="transmembrane region" description="Helical" evidence="15">
    <location>
        <begin position="99"/>
        <end position="118"/>
    </location>
</feature>
<dbReference type="InterPro" id="IPR018297">
    <property type="entry name" value="A/G_cyclase_CS"/>
</dbReference>
<dbReference type="Pfam" id="PF16214">
    <property type="entry name" value="AC_N"/>
    <property type="match status" value="1"/>
</dbReference>
<proteinExistence type="inferred from homology"/>
<dbReference type="PANTHER" id="PTHR45627:SF23">
    <property type="entry name" value="AT30656P-RELATED"/>
    <property type="match status" value="1"/>
</dbReference>
<evidence type="ECO:0000256" key="15">
    <source>
        <dbReference type="SAM" id="Phobius"/>
    </source>
</evidence>
<keyword evidence="6" id="KW-0479">Metal-binding</keyword>
<dbReference type="GO" id="GO:0005886">
    <property type="term" value="C:plasma membrane"/>
    <property type="evidence" value="ECO:0007669"/>
    <property type="project" value="TreeGrafter"/>
</dbReference>
<evidence type="ECO:0000256" key="5">
    <source>
        <dbReference type="ARBA" id="ARBA00022692"/>
    </source>
</evidence>
<protein>
    <recommendedName>
        <fullName evidence="4">adenylate cyclase</fullName>
        <ecNumber evidence="4">4.6.1.1</ecNumber>
    </recommendedName>
</protein>
<dbReference type="Proteomes" id="UP000677054">
    <property type="component" value="Unassembled WGS sequence"/>
</dbReference>
<feature type="transmembrane region" description="Helical" evidence="15">
    <location>
        <begin position="146"/>
        <end position="167"/>
    </location>
</feature>
<dbReference type="PROSITE" id="PS00452">
    <property type="entry name" value="GUANYLATE_CYCLASE_1"/>
    <property type="match status" value="1"/>
</dbReference>
<feature type="transmembrane region" description="Helical" evidence="15">
    <location>
        <begin position="572"/>
        <end position="590"/>
    </location>
</feature>
<keyword evidence="5 15" id="KW-0812">Transmembrane</keyword>
<feature type="transmembrane region" description="Helical" evidence="15">
    <location>
        <begin position="708"/>
        <end position="730"/>
    </location>
</feature>
<evidence type="ECO:0000256" key="14">
    <source>
        <dbReference type="RuleBase" id="RU000405"/>
    </source>
</evidence>
<dbReference type="AlphaFoldDB" id="A0A7R8XBJ9"/>
<dbReference type="OrthoDB" id="10006362at2759"/>
<evidence type="ECO:0000256" key="10">
    <source>
        <dbReference type="ARBA" id="ARBA00022989"/>
    </source>
</evidence>
<evidence type="ECO:0000256" key="8">
    <source>
        <dbReference type="ARBA" id="ARBA00022840"/>
    </source>
</evidence>
<comment type="catalytic activity">
    <reaction evidence="1">
        <text>ATP = 3',5'-cyclic AMP + diphosphate</text>
        <dbReference type="Rhea" id="RHEA:15389"/>
        <dbReference type="ChEBI" id="CHEBI:30616"/>
        <dbReference type="ChEBI" id="CHEBI:33019"/>
        <dbReference type="ChEBI" id="CHEBI:58165"/>
        <dbReference type="EC" id="4.6.1.1"/>
    </reaction>
</comment>
<feature type="domain" description="Guanylate cyclase" evidence="16">
    <location>
        <begin position="336"/>
        <end position="464"/>
    </location>
</feature>
<dbReference type="GO" id="GO:0004016">
    <property type="term" value="F:adenylate cyclase activity"/>
    <property type="evidence" value="ECO:0007669"/>
    <property type="project" value="UniProtKB-EC"/>
</dbReference>
<reference evidence="17" key="1">
    <citation type="submission" date="2020-11" db="EMBL/GenBank/DDBJ databases">
        <authorList>
            <person name="Tran Van P."/>
        </authorList>
    </citation>
    <scope>NUCLEOTIDE SEQUENCE</scope>
</reference>
<evidence type="ECO:0000256" key="7">
    <source>
        <dbReference type="ARBA" id="ARBA00022741"/>
    </source>
</evidence>